<evidence type="ECO:0000313" key="2">
    <source>
        <dbReference type="Proteomes" id="UP000245207"/>
    </source>
</evidence>
<sequence>MYAKDFSRVEKIGVEISKFLLEAIESIGPSNILQVVRDKATNCKAAGEEVEKLGERMTIPLHCLGFALTLRFYDKTYLSTKTPGGIPRKPPNQDKEVTDGVIDAFKSISENEEETQMLRAQYARFHLKKGLYSHPEIQIDAVTMELID</sequence>
<reference evidence="1 2" key="1">
    <citation type="journal article" date="2018" name="Mol. Plant">
        <title>The genome of Artemisia annua provides insight into the evolution of Asteraceae family and artemisinin biosynthesis.</title>
        <authorList>
            <person name="Shen Q."/>
            <person name="Zhang L."/>
            <person name="Liao Z."/>
            <person name="Wang S."/>
            <person name="Yan T."/>
            <person name="Shi P."/>
            <person name="Liu M."/>
            <person name="Fu X."/>
            <person name="Pan Q."/>
            <person name="Wang Y."/>
            <person name="Lv Z."/>
            <person name="Lu X."/>
            <person name="Zhang F."/>
            <person name="Jiang W."/>
            <person name="Ma Y."/>
            <person name="Chen M."/>
            <person name="Hao X."/>
            <person name="Li L."/>
            <person name="Tang Y."/>
            <person name="Lv G."/>
            <person name="Zhou Y."/>
            <person name="Sun X."/>
            <person name="Brodelius P.E."/>
            <person name="Rose J.K.C."/>
            <person name="Tang K."/>
        </authorList>
    </citation>
    <scope>NUCLEOTIDE SEQUENCE [LARGE SCALE GENOMIC DNA]</scope>
    <source>
        <strain evidence="2">cv. Huhao1</strain>
        <tissue evidence="1">Leaf</tissue>
    </source>
</reference>
<keyword evidence="2" id="KW-1185">Reference proteome</keyword>
<name>A0A2U1LC61_ARTAN</name>
<dbReference type="EMBL" id="PKPP01010223">
    <property type="protein sequence ID" value="PWA46579.1"/>
    <property type="molecule type" value="Genomic_DNA"/>
</dbReference>
<proteinExistence type="predicted"/>
<gene>
    <name evidence="1" type="ORF">CTI12_AA507250</name>
</gene>
<evidence type="ECO:0000313" key="1">
    <source>
        <dbReference type="EMBL" id="PWA46579.1"/>
    </source>
</evidence>
<accession>A0A2U1LC61</accession>
<dbReference type="Proteomes" id="UP000245207">
    <property type="component" value="Unassembled WGS sequence"/>
</dbReference>
<organism evidence="1 2">
    <name type="scientific">Artemisia annua</name>
    <name type="common">Sweet wormwood</name>
    <dbReference type="NCBI Taxonomy" id="35608"/>
    <lineage>
        <taxon>Eukaryota</taxon>
        <taxon>Viridiplantae</taxon>
        <taxon>Streptophyta</taxon>
        <taxon>Embryophyta</taxon>
        <taxon>Tracheophyta</taxon>
        <taxon>Spermatophyta</taxon>
        <taxon>Magnoliopsida</taxon>
        <taxon>eudicotyledons</taxon>
        <taxon>Gunneridae</taxon>
        <taxon>Pentapetalae</taxon>
        <taxon>asterids</taxon>
        <taxon>campanulids</taxon>
        <taxon>Asterales</taxon>
        <taxon>Asteraceae</taxon>
        <taxon>Asteroideae</taxon>
        <taxon>Anthemideae</taxon>
        <taxon>Artemisiinae</taxon>
        <taxon>Artemisia</taxon>
    </lineage>
</organism>
<dbReference type="AlphaFoldDB" id="A0A2U1LC61"/>
<comment type="caution">
    <text evidence="1">The sequence shown here is derived from an EMBL/GenBank/DDBJ whole genome shotgun (WGS) entry which is preliminary data.</text>
</comment>
<protein>
    <submittedName>
        <fullName evidence="1">HAT dimerization domain, Ribonuclease H-like domain protein</fullName>
    </submittedName>
</protein>
<dbReference type="OrthoDB" id="1937290at2759"/>